<evidence type="ECO:0000256" key="12">
    <source>
        <dbReference type="SAM" id="Phobius"/>
    </source>
</evidence>
<evidence type="ECO:0000256" key="1">
    <source>
        <dbReference type="ARBA" id="ARBA00004651"/>
    </source>
</evidence>
<name>A0A1Y4LEY5_9FIRM</name>
<dbReference type="GO" id="GO:0000155">
    <property type="term" value="F:phosphorelay sensor kinase activity"/>
    <property type="evidence" value="ECO:0007669"/>
    <property type="project" value="InterPro"/>
</dbReference>
<sequence>MEHKGFRHWRNTITGRIIIGFLVSTLIPTIIIVTLLCLQFEQNFRTTAKEQMKISGSLVADLLDRQFDNINTITMAPYYNSYFSSRIAMNASDPDYQSEYLAFQDEMQQLFNLTTYSSSDIMDLAIWSDGLALYHILYDEDWYPSMLQNITEQPWYSYTLELKGKLAFTPAVNAASIQKDTLLDTSFFFITRQIRNIYNLDQTNLVILTLSTNTLDAQLKNLNLLYNSFVSITNERGELIYSSLPLTSEMLQQILTKTEFHADGSSWYGESFQLKNYDLTVHVAHCLDELHWQIFSIVCSAAALYLAGLFVAYLLFRRYNRWITASIQPLLDTFSRIEGGDLETHCANLPVEEFNHLSVSVNQMIDQLNERIRREYLMTIQQKSLQLYALQSQIQPHFLNNTLYCFIALNQLGERSTLNSALYSLSHLLRYVLSKEQYTSLGQECAFLEDYLKLQKLRFADRLSYEITCTDDLRSIRVPRLLLQPLLENAIIHGIEPSESPCYCHLICEKKQNNLMLTIADNGVGFCQDEFEQKLKEAIAITATPNSAAFRASTREKTSIGIYYVQERLKMWSDKATLQIRRDGELTVAEIAIPLEEISYETSDC</sequence>
<comment type="caution">
    <text evidence="14">The sequence shown here is derived from an EMBL/GenBank/DDBJ whole genome shotgun (WGS) entry which is preliminary data.</text>
</comment>
<keyword evidence="7" id="KW-0418">Kinase</keyword>
<dbReference type="InterPro" id="IPR003660">
    <property type="entry name" value="HAMP_dom"/>
</dbReference>
<dbReference type="Gene3D" id="6.10.340.10">
    <property type="match status" value="1"/>
</dbReference>
<keyword evidence="2" id="KW-1003">Cell membrane</keyword>
<keyword evidence="4" id="KW-0808">Transferase</keyword>
<evidence type="ECO:0000256" key="2">
    <source>
        <dbReference type="ARBA" id="ARBA00022475"/>
    </source>
</evidence>
<keyword evidence="9 12" id="KW-1133">Transmembrane helix</keyword>
<feature type="transmembrane region" description="Helical" evidence="12">
    <location>
        <begin position="292"/>
        <end position="316"/>
    </location>
</feature>
<evidence type="ECO:0000256" key="4">
    <source>
        <dbReference type="ARBA" id="ARBA00022679"/>
    </source>
</evidence>
<dbReference type="Proteomes" id="UP000195326">
    <property type="component" value="Unassembled WGS sequence"/>
</dbReference>
<evidence type="ECO:0000256" key="10">
    <source>
        <dbReference type="ARBA" id="ARBA00023012"/>
    </source>
</evidence>
<feature type="domain" description="HAMP" evidence="13">
    <location>
        <begin position="321"/>
        <end position="373"/>
    </location>
</feature>
<evidence type="ECO:0000256" key="9">
    <source>
        <dbReference type="ARBA" id="ARBA00022989"/>
    </source>
</evidence>
<dbReference type="AlphaFoldDB" id="A0A1Y4LEY5"/>
<comment type="subcellular location">
    <subcellularLocation>
        <location evidence="1">Cell membrane</location>
        <topology evidence="1">Multi-pass membrane protein</topology>
    </subcellularLocation>
</comment>
<evidence type="ECO:0000256" key="7">
    <source>
        <dbReference type="ARBA" id="ARBA00022777"/>
    </source>
</evidence>
<keyword evidence="8" id="KW-0067">ATP-binding</keyword>
<protein>
    <recommendedName>
        <fullName evidence="13">HAMP domain-containing protein</fullName>
    </recommendedName>
</protein>
<evidence type="ECO:0000256" key="5">
    <source>
        <dbReference type="ARBA" id="ARBA00022692"/>
    </source>
</evidence>
<dbReference type="EMBL" id="NFKL01000029">
    <property type="protein sequence ID" value="OUP55277.1"/>
    <property type="molecule type" value="Genomic_DNA"/>
</dbReference>
<dbReference type="SMART" id="SM00304">
    <property type="entry name" value="HAMP"/>
    <property type="match status" value="1"/>
</dbReference>
<dbReference type="GO" id="GO:0005886">
    <property type="term" value="C:plasma membrane"/>
    <property type="evidence" value="ECO:0007669"/>
    <property type="project" value="UniProtKB-SubCell"/>
</dbReference>
<keyword evidence="3" id="KW-0597">Phosphoprotein</keyword>
<evidence type="ECO:0000313" key="14">
    <source>
        <dbReference type="EMBL" id="OUP55277.1"/>
    </source>
</evidence>
<keyword evidence="10" id="KW-0902">Two-component regulatory system</keyword>
<reference evidence="15" key="1">
    <citation type="submission" date="2017-04" db="EMBL/GenBank/DDBJ databases">
        <title>Function of individual gut microbiota members based on whole genome sequencing of pure cultures obtained from chicken caecum.</title>
        <authorList>
            <person name="Medvecky M."/>
            <person name="Cejkova D."/>
            <person name="Polansky O."/>
            <person name="Karasova D."/>
            <person name="Kubasova T."/>
            <person name="Cizek A."/>
            <person name="Rychlik I."/>
        </authorList>
    </citation>
    <scope>NUCLEOTIDE SEQUENCE [LARGE SCALE GENOMIC DNA]</scope>
    <source>
        <strain evidence="15">An179</strain>
    </source>
</reference>
<accession>A0A1Y4LEY5</accession>
<dbReference type="RefSeq" id="WP_087415913.1">
    <property type="nucleotide sequence ID" value="NZ_NFKL01000029.1"/>
</dbReference>
<organism evidence="14 15">
    <name type="scientific">Butyricicoccus pullicaecorum</name>
    <dbReference type="NCBI Taxonomy" id="501571"/>
    <lineage>
        <taxon>Bacteria</taxon>
        <taxon>Bacillati</taxon>
        <taxon>Bacillota</taxon>
        <taxon>Clostridia</taxon>
        <taxon>Eubacteriales</taxon>
        <taxon>Butyricicoccaceae</taxon>
        <taxon>Butyricicoccus</taxon>
    </lineage>
</organism>
<evidence type="ECO:0000256" key="11">
    <source>
        <dbReference type="ARBA" id="ARBA00023136"/>
    </source>
</evidence>
<dbReference type="PANTHER" id="PTHR34220">
    <property type="entry name" value="SENSOR HISTIDINE KINASE YPDA"/>
    <property type="match status" value="1"/>
</dbReference>
<dbReference type="InterPro" id="IPR036890">
    <property type="entry name" value="HATPase_C_sf"/>
</dbReference>
<dbReference type="Gene3D" id="3.30.565.10">
    <property type="entry name" value="Histidine kinase-like ATPase, C-terminal domain"/>
    <property type="match status" value="1"/>
</dbReference>
<dbReference type="PANTHER" id="PTHR34220:SF11">
    <property type="entry name" value="SENSOR PROTEIN KINASE HPTS"/>
    <property type="match status" value="1"/>
</dbReference>
<feature type="transmembrane region" description="Helical" evidence="12">
    <location>
        <begin position="12"/>
        <end position="36"/>
    </location>
</feature>
<keyword evidence="6" id="KW-0547">Nucleotide-binding</keyword>
<gene>
    <name evidence="14" type="ORF">B5F15_15105</name>
</gene>
<evidence type="ECO:0000256" key="8">
    <source>
        <dbReference type="ARBA" id="ARBA00022840"/>
    </source>
</evidence>
<dbReference type="InterPro" id="IPR010559">
    <property type="entry name" value="Sig_transdc_His_kin_internal"/>
</dbReference>
<dbReference type="GO" id="GO:0005524">
    <property type="term" value="F:ATP binding"/>
    <property type="evidence" value="ECO:0007669"/>
    <property type="project" value="UniProtKB-KW"/>
</dbReference>
<dbReference type="InterPro" id="IPR050640">
    <property type="entry name" value="Bact_2-comp_sensor_kinase"/>
</dbReference>
<keyword evidence="5 12" id="KW-0812">Transmembrane</keyword>
<dbReference type="Pfam" id="PF06580">
    <property type="entry name" value="His_kinase"/>
    <property type="match status" value="1"/>
</dbReference>
<evidence type="ECO:0000313" key="15">
    <source>
        <dbReference type="Proteomes" id="UP000195326"/>
    </source>
</evidence>
<dbReference type="PROSITE" id="PS50885">
    <property type="entry name" value="HAMP"/>
    <property type="match status" value="1"/>
</dbReference>
<evidence type="ECO:0000259" key="13">
    <source>
        <dbReference type="PROSITE" id="PS50885"/>
    </source>
</evidence>
<keyword evidence="11 12" id="KW-0472">Membrane</keyword>
<evidence type="ECO:0000256" key="3">
    <source>
        <dbReference type="ARBA" id="ARBA00022553"/>
    </source>
</evidence>
<dbReference type="SUPFAM" id="SSF55874">
    <property type="entry name" value="ATPase domain of HSP90 chaperone/DNA topoisomerase II/histidine kinase"/>
    <property type="match status" value="1"/>
</dbReference>
<evidence type="ECO:0000256" key="6">
    <source>
        <dbReference type="ARBA" id="ARBA00022741"/>
    </source>
</evidence>
<proteinExistence type="predicted"/>